<gene>
    <name evidence="2" type="ORF">R3P95_12620</name>
</gene>
<sequence>MDVDGIDTGDYAEYMTVAAGDLQAGVYLIGTDAEQDTDSEDDLDLDLEDSDSDDDDIDIAHVTDGAPRLVYSVQSDDFWTRVELADLRATQLYEEAHARNPEVNTEPKRFTTVEAFGSNELVYILRIRRGGWDGIEPVLEP</sequence>
<evidence type="ECO:0000313" key="2">
    <source>
        <dbReference type="EMBL" id="MDV6231396.1"/>
    </source>
</evidence>
<dbReference type="Proteomes" id="UP001185899">
    <property type="component" value="Unassembled WGS sequence"/>
</dbReference>
<dbReference type="EMBL" id="JAWLKE010000004">
    <property type="protein sequence ID" value="MDV6231396.1"/>
    <property type="molecule type" value="Genomic_DNA"/>
</dbReference>
<evidence type="ECO:0000256" key="1">
    <source>
        <dbReference type="SAM" id="MobiDB-lite"/>
    </source>
</evidence>
<organism evidence="2 3">
    <name type="scientific">Rhodococcus cercidiphylli</name>
    <dbReference type="NCBI Taxonomy" id="489916"/>
    <lineage>
        <taxon>Bacteria</taxon>
        <taxon>Bacillati</taxon>
        <taxon>Actinomycetota</taxon>
        <taxon>Actinomycetes</taxon>
        <taxon>Mycobacteriales</taxon>
        <taxon>Nocardiaceae</taxon>
        <taxon>Rhodococcus</taxon>
    </lineage>
</organism>
<evidence type="ECO:0000313" key="3">
    <source>
        <dbReference type="Proteomes" id="UP001185899"/>
    </source>
</evidence>
<dbReference type="RefSeq" id="WP_149407913.1">
    <property type="nucleotide sequence ID" value="NZ_JAWLKE010000004.1"/>
</dbReference>
<name>A0ABU4AYR6_9NOCA</name>
<reference evidence="2 3" key="1">
    <citation type="submission" date="2023-10" db="EMBL/GenBank/DDBJ databases">
        <title>Development of a sustainable strategy for remediation of hydrocarbon-contaminated territories based on the waste exchange concept.</title>
        <authorList>
            <person name="Krivoruchko A."/>
        </authorList>
    </citation>
    <scope>NUCLEOTIDE SEQUENCE [LARGE SCALE GENOMIC DNA]</scope>
    <source>
        <strain evidence="2 3">IEGM 1322</strain>
    </source>
</reference>
<accession>A0ABU4AYR6</accession>
<protein>
    <submittedName>
        <fullName evidence="2">Uncharacterized protein</fullName>
    </submittedName>
</protein>
<proteinExistence type="predicted"/>
<keyword evidence="3" id="KW-1185">Reference proteome</keyword>
<comment type="caution">
    <text evidence="2">The sequence shown here is derived from an EMBL/GenBank/DDBJ whole genome shotgun (WGS) entry which is preliminary data.</text>
</comment>
<feature type="region of interest" description="Disordered" evidence="1">
    <location>
        <begin position="33"/>
        <end position="56"/>
    </location>
</feature>